<dbReference type="AlphaFoldDB" id="A0A818T6E7"/>
<accession>A0A818T6E7</accession>
<keyword evidence="1" id="KW-0812">Transmembrane</keyword>
<comment type="caution">
    <text evidence="3">The sequence shown here is derived from an EMBL/GenBank/DDBJ whole genome shotgun (WGS) entry which is preliminary data.</text>
</comment>
<evidence type="ECO:0000313" key="2">
    <source>
        <dbReference type="EMBL" id="CAF1384574.1"/>
    </source>
</evidence>
<dbReference type="EMBL" id="CAJNOE010001083">
    <property type="protein sequence ID" value="CAF1384574.1"/>
    <property type="molecule type" value="Genomic_DNA"/>
</dbReference>
<reference evidence="3" key="1">
    <citation type="submission" date="2021-02" db="EMBL/GenBank/DDBJ databases">
        <authorList>
            <person name="Nowell W R."/>
        </authorList>
    </citation>
    <scope>NUCLEOTIDE SEQUENCE</scope>
</reference>
<evidence type="ECO:0000313" key="3">
    <source>
        <dbReference type="EMBL" id="CAF3675558.1"/>
    </source>
</evidence>
<dbReference type="Proteomes" id="UP000663868">
    <property type="component" value="Unassembled WGS sequence"/>
</dbReference>
<evidence type="ECO:0000313" key="4">
    <source>
        <dbReference type="Proteomes" id="UP000663868"/>
    </source>
</evidence>
<evidence type="ECO:0000256" key="1">
    <source>
        <dbReference type="SAM" id="Phobius"/>
    </source>
</evidence>
<proteinExistence type="predicted"/>
<dbReference type="Proteomes" id="UP000663860">
    <property type="component" value="Unassembled WGS sequence"/>
</dbReference>
<keyword evidence="1" id="KW-1133">Transmembrane helix</keyword>
<gene>
    <name evidence="2" type="ORF">IZO911_LOCUS38608</name>
    <name evidence="3" type="ORF">KXQ929_LOCUS9296</name>
</gene>
<dbReference type="EMBL" id="CAJOBB010000420">
    <property type="protein sequence ID" value="CAF3675558.1"/>
    <property type="molecule type" value="Genomic_DNA"/>
</dbReference>
<name>A0A818T6E7_9BILA</name>
<sequence>DKPSPVGVILGTLGGIIFLVLIVGMYVKRRKLQSRFSSKPNEYNGVVADYSYTADAEDVVRLQNVRDRNASFAKIYDE</sequence>
<feature type="transmembrane region" description="Helical" evidence="1">
    <location>
        <begin position="6"/>
        <end position="27"/>
    </location>
</feature>
<protein>
    <submittedName>
        <fullName evidence="3">Uncharacterized protein</fullName>
    </submittedName>
</protein>
<keyword evidence="1" id="KW-0472">Membrane</keyword>
<organism evidence="3 4">
    <name type="scientific">Adineta steineri</name>
    <dbReference type="NCBI Taxonomy" id="433720"/>
    <lineage>
        <taxon>Eukaryota</taxon>
        <taxon>Metazoa</taxon>
        <taxon>Spiralia</taxon>
        <taxon>Gnathifera</taxon>
        <taxon>Rotifera</taxon>
        <taxon>Eurotatoria</taxon>
        <taxon>Bdelloidea</taxon>
        <taxon>Adinetida</taxon>
        <taxon>Adinetidae</taxon>
        <taxon>Adineta</taxon>
    </lineage>
</organism>
<feature type="non-terminal residue" evidence="3">
    <location>
        <position position="1"/>
    </location>
</feature>